<evidence type="ECO:0000313" key="13">
    <source>
        <dbReference type="Proteomes" id="UP000049979"/>
    </source>
</evidence>
<dbReference type="GO" id="GO:0004540">
    <property type="term" value="F:RNA nuclease activity"/>
    <property type="evidence" value="ECO:0007669"/>
    <property type="project" value="InterPro"/>
</dbReference>
<dbReference type="PROSITE" id="PS50126">
    <property type="entry name" value="S1"/>
    <property type="match status" value="1"/>
</dbReference>
<dbReference type="AlphaFoldDB" id="A0A0M6WM21"/>
<keyword evidence="13" id="KW-1185">Reference proteome</keyword>
<keyword evidence="5" id="KW-0479">Metal-binding</keyword>
<keyword evidence="7" id="KW-0378">Hydrolase</keyword>
<dbReference type="InterPro" id="IPR004659">
    <property type="entry name" value="RNase_E/G"/>
</dbReference>
<organism evidence="12 13">
    <name type="scientific">Roseburia faecis</name>
    <dbReference type="NCBI Taxonomy" id="301302"/>
    <lineage>
        <taxon>Bacteria</taxon>
        <taxon>Bacillati</taxon>
        <taxon>Bacillota</taxon>
        <taxon>Clostridia</taxon>
        <taxon>Lachnospirales</taxon>
        <taxon>Lachnospiraceae</taxon>
        <taxon>Roseburia</taxon>
    </lineage>
</organism>
<dbReference type="CDD" id="cd04453">
    <property type="entry name" value="S1_RNase_E"/>
    <property type="match status" value="1"/>
</dbReference>
<name>A0A0M6WM21_9FIRM</name>
<evidence type="ECO:0000256" key="8">
    <source>
        <dbReference type="ARBA" id="ARBA00022842"/>
    </source>
</evidence>
<feature type="domain" description="S1 motif" evidence="11">
    <location>
        <begin position="43"/>
        <end position="117"/>
    </location>
</feature>
<dbReference type="GO" id="GO:0004519">
    <property type="term" value="F:endonuclease activity"/>
    <property type="evidence" value="ECO:0007669"/>
    <property type="project" value="UniProtKB-KW"/>
</dbReference>
<keyword evidence="9" id="KW-0694">RNA-binding</keyword>
<dbReference type="GeneID" id="99746203"/>
<gene>
    <name evidence="12" type="ORF">M72_06061</name>
</gene>
<protein>
    <submittedName>
        <fullName evidence="12">Ribonuclease</fullName>
    </submittedName>
</protein>
<dbReference type="SMART" id="SM00316">
    <property type="entry name" value="S1"/>
    <property type="match status" value="1"/>
</dbReference>
<keyword evidence="8" id="KW-0460">Magnesium</keyword>
<dbReference type="GO" id="GO:0046872">
    <property type="term" value="F:metal ion binding"/>
    <property type="evidence" value="ECO:0007669"/>
    <property type="project" value="UniProtKB-KW"/>
</dbReference>
<keyword evidence="6" id="KW-0255">Endonuclease</keyword>
<proteinExistence type="predicted"/>
<dbReference type="GO" id="GO:0016787">
    <property type="term" value="F:hydrolase activity"/>
    <property type="evidence" value="ECO:0007669"/>
    <property type="project" value="UniProtKB-KW"/>
</dbReference>
<evidence type="ECO:0000256" key="5">
    <source>
        <dbReference type="ARBA" id="ARBA00022723"/>
    </source>
</evidence>
<evidence type="ECO:0000256" key="3">
    <source>
        <dbReference type="ARBA" id="ARBA00022519"/>
    </source>
</evidence>
<dbReference type="PANTHER" id="PTHR30001">
    <property type="entry name" value="RIBONUCLEASE"/>
    <property type="match status" value="1"/>
</dbReference>
<keyword evidence="3" id="KW-0997">Cell inner membrane</keyword>
<dbReference type="EMBL" id="CVRR01000019">
    <property type="protein sequence ID" value="CRL38204.1"/>
    <property type="molecule type" value="Genomic_DNA"/>
</dbReference>
<dbReference type="SUPFAM" id="SSF50249">
    <property type="entry name" value="Nucleic acid-binding proteins"/>
    <property type="match status" value="1"/>
</dbReference>
<dbReference type="GO" id="GO:0003723">
    <property type="term" value="F:RNA binding"/>
    <property type="evidence" value="ECO:0007669"/>
    <property type="project" value="UniProtKB-KW"/>
</dbReference>
<dbReference type="GO" id="GO:0006364">
    <property type="term" value="P:rRNA processing"/>
    <property type="evidence" value="ECO:0007669"/>
    <property type="project" value="TreeGrafter"/>
</dbReference>
<evidence type="ECO:0000256" key="10">
    <source>
        <dbReference type="ARBA" id="ARBA00023136"/>
    </source>
</evidence>
<evidence type="ECO:0000256" key="4">
    <source>
        <dbReference type="ARBA" id="ARBA00022722"/>
    </source>
</evidence>
<accession>A0A0M6WM21</accession>
<dbReference type="InterPro" id="IPR019307">
    <property type="entry name" value="RNA-bd_AU-1/RNase_E/G"/>
</dbReference>
<keyword evidence="4" id="KW-0540">Nuclease</keyword>
<dbReference type="Gene3D" id="2.40.50.140">
    <property type="entry name" value="Nucleic acid-binding proteins"/>
    <property type="match status" value="1"/>
</dbReference>
<evidence type="ECO:0000259" key="11">
    <source>
        <dbReference type="PROSITE" id="PS50126"/>
    </source>
</evidence>
<keyword evidence="2" id="KW-1003">Cell membrane</keyword>
<dbReference type="Pfam" id="PF10150">
    <property type="entry name" value="RNase_E_G"/>
    <property type="match status" value="1"/>
</dbReference>
<dbReference type="InterPro" id="IPR003029">
    <property type="entry name" value="S1_domain"/>
</dbReference>
<sequence length="397" mass="45326">MNRIVVTKLEHHQTEYLAYLVLDENRKLQELQVFEPEENTLLDHIYVGYVEKIVPNIHAAFVRIADGQKCYLPLNDVKNPVYTRKLSKKEALCEGDELLVQVVKDAVKTKDPVVSTKLVVHGHYCFLSTENTCLGVSKKLSQEESKRLSALLENTCKDHEAEGYGLVFRTNAGAVPETELCEDIELVQKEYRALKKTGTHQNAGDLVYRNLPGYLARLKAENFEKTDLVLTDGQDLYQEICAYLPHLVEEKKVQLYRDDAVSLSTLYHLRGNMQELLSSKVWLDSGANIIIESLETLTVIDVNSGKNRSRREEALFAINVEAAKEIARQLRLRNISGMILVDFINLKKKEQQQKLISVIREELQKDSVPANFIDITRLGLVELTRKKVYKSLREILS</sequence>
<evidence type="ECO:0000256" key="1">
    <source>
        <dbReference type="ARBA" id="ARBA00001946"/>
    </source>
</evidence>
<evidence type="ECO:0000256" key="6">
    <source>
        <dbReference type="ARBA" id="ARBA00022759"/>
    </source>
</evidence>
<evidence type="ECO:0000256" key="7">
    <source>
        <dbReference type="ARBA" id="ARBA00022801"/>
    </source>
</evidence>
<evidence type="ECO:0000256" key="9">
    <source>
        <dbReference type="ARBA" id="ARBA00022884"/>
    </source>
</evidence>
<dbReference type="PANTHER" id="PTHR30001:SF1">
    <property type="entry name" value="RIBONUCLEASE E_G-LIKE PROTEIN, CHLOROPLASTIC"/>
    <property type="match status" value="1"/>
</dbReference>
<evidence type="ECO:0000256" key="2">
    <source>
        <dbReference type="ARBA" id="ARBA00022475"/>
    </source>
</evidence>
<keyword evidence="10" id="KW-0472">Membrane</keyword>
<dbReference type="GO" id="GO:0005737">
    <property type="term" value="C:cytoplasm"/>
    <property type="evidence" value="ECO:0007669"/>
    <property type="project" value="TreeGrafter"/>
</dbReference>
<evidence type="ECO:0000313" key="12">
    <source>
        <dbReference type="EMBL" id="CRL38204.1"/>
    </source>
</evidence>
<dbReference type="Proteomes" id="UP000049979">
    <property type="component" value="Unassembled WGS sequence"/>
</dbReference>
<dbReference type="RefSeq" id="WP_055067844.1">
    <property type="nucleotide sequence ID" value="NZ_CP173697.1"/>
</dbReference>
<comment type="cofactor">
    <cofactor evidence="1">
        <name>Mg(2+)</name>
        <dbReference type="ChEBI" id="CHEBI:18420"/>
    </cofactor>
</comment>
<dbReference type="STRING" id="301302.ERS852420_00574"/>
<dbReference type="OrthoDB" id="9804278at2"/>
<reference evidence="13" key="1">
    <citation type="submission" date="2015-05" db="EMBL/GenBank/DDBJ databases">
        <authorList>
            <consortium name="Pathogen Informatics"/>
        </authorList>
    </citation>
    <scope>NUCLEOTIDE SEQUENCE [LARGE SCALE GENOMIC DNA]</scope>
    <source>
        <strain evidence="13">M72</strain>
    </source>
</reference>
<dbReference type="InterPro" id="IPR012340">
    <property type="entry name" value="NA-bd_OB-fold"/>
</dbReference>